<protein>
    <recommendedName>
        <fullName evidence="3">Ankyrin repeat domain-containing protein</fullName>
    </recommendedName>
</protein>
<evidence type="ECO:0000313" key="1">
    <source>
        <dbReference type="EMBL" id="KAG5183522.1"/>
    </source>
</evidence>
<reference evidence="1" key="1">
    <citation type="submission" date="2021-02" db="EMBL/GenBank/DDBJ databases">
        <title>First Annotated Genome of the Yellow-green Alga Tribonema minus.</title>
        <authorList>
            <person name="Mahan K.M."/>
        </authorList>
    </citation>
    <scope>NUCLEOTIDE SEQUENCE</scope>
    <source>
        <strain evidence="1">UTEX B ZZ1240</strain>
    </source>
</reference>
<evidence type="ECO:0000313" key="2">
    <source>
        <dbReference type="Proteomes" id="UP000664859"/>
    </source>
</evidence>
<name>A0A836CF46_9STRA</name>
<organism evidence="1 2">
    <name type="scientific">Tribonema minus</name>
    <dbReference type="NCBI Taxonomy" id="303371"/>
    <lineage>
        <taxon>Eukaryota</taxon>
        <taxon>Sar</taxon>
        <taxon>Stramenopiles</taxon>
        <taxon>Ochrophyta</taxon>
        <taxon>PX clade</taxon>
        <taxon>Xanthophyceae</taxon>
        <taxon>Tribonematales</taxon>
        <taxon>Tribonemataceae</taxon>
        <taxon>Tribonema</taxon>
    </lineage>
</organism>
<comment type="caution">
    <text evidence="1">The sequence shown here is derived from an EMBL/GenBank/DDBJ whole genome shotgun (WGS) entry which is preliminary data.</text>
</comment>
<dbReference type="Proteomes" id="UP000664859">
    <property type="component" value="Unassembled WGS sequence"/>
</dbReference>
<keyword evidence="2" id="KW-1185">Reference proteome</keyword>
<dbReference type="EMBL" id="JAFCMP010000201">
    <property type="protein sequence ID" value="KAG5183522.1"/>
    <property type="molecule type" value="Genomic_DNA"/>
</dbReference>
<gene>
    <name evidence="1" type="ORF">JKP88DRAFT_163956</name>
</gene>
<dbReference type="OrthoDB" id="194358at2759"/>
<sequence>MDRAAAGGRIEVMQWLRHEQSLPFTPHTMTIAATFGHLTTLQWLHQVGCPHDIACICELSFQEGVARATPSQMEWLRSVGGSWSCEMVTHALFGLFGHDTPTFNLKQMISWLRSEGATWPQLSEVADAVGADELDAAAVLWAAQQGCPWGDWTPDYCDDVSLGRYSIKKALHDAGCPCQCE</sequence>
<accession>A0A836CF46</accession>
<proteinExistence type="predicted"/>
<dbReference type="AlphaFoldDB" id="A0A836CF46"/>
<evidence type="ECO:0008006" key="3">
    <source>
        <dbReference type="Google" id="ProtNLM"/>
    </source>
</evidence>